<dbReference type="AlphaFoldDB" id="A0A0N5AS17"/>
<keyword evidence="3" id="KW-0964">Secreted</keyword>
<organism evidence="6 7">
    <name type="scientific">Syphacia muris</name>
    <dbReference type="NCBI Taxonomy" id="451379"/>
    <lineage>
        <taxon>Eukaryota</taxon>
        <taxon>Metazoa</taxon>
        <taxon>Ecdysozoa</taxon>
        <taxon>Nematoda</taxon>
        <taxon>Chromadorea</taxon>
        <taxon>Rhabditida</taxon>
        <taxon>Spirurina</taxon>
        <taxon>Oxyuridomorpha</taxon>
        <taxon>Oxyuroidea</taxon>
        <taxon>Oxyuridae</taxon>
        <taxon>Syphacia</taxon>
    </lineage>
</organism>
<keyword evidence="4 5" id="KW-0732">Signal</keyword>
<name>A0A0N5AS17_9BILA</name>
<dbReference type="Gene3D" id="2.60.40.3330">
    <property type="match status" value="1"/>
</dbReference>
<dbReference type="GO" id="GO:0005576">
    <property type="term" value="C:extracellular region"/>
    <property type="evidence" value="ECO:0007669"/>
    <property type="project" value="UniProtKB-SubCell"/>
</dbReference>
<evidence type="ECO:0000313" key="7">
    <source>
        <dbReference type="WBParaSite" id="SMUV_0000756501-mRNA-1"/>
    </source>
</evidence>
<comment type="similarity">
    <text evidence="2">Belongs to the nematode transthyretin-like family.</text>
</comment>
<dbReference type="Proteomes" id="UP000046393">
    <property type="component" value="Unplaced"/>
</dbReference>
<sequence>MAKFSCLLVILNLLSLSQALIGRTQSAGVEGVLMCNNEPASNVLVKLYDDDSGVDTDDLMAEGYTDSRGRFRLSGHTDEFTTIDAKLNIYHDCEDKNTPCQRKITFWVPDDYIYSGESPSRFYNIGTVNLALKYDGESRDCMH</sequence>
<comment type="subcellular location">
    <subcellularLocation>
        <location evidence="1">Secreted</location>
    </subcellularLocation>
</comment>
<evidence type="ECO:0000313" key="6">
    <source>
        <dbReference type="Proteomes" id="UP000046393"/>
    </source>
</evidence>
<dbReference type="InterPro" id="IPR038479">
    <property type="entry name" value="Transthyretin-like_sf"/>
</dbReference>
<keyword evidence="6" id="KW-1185">Reference proteome</keyword>
<dbReference type="PANTHER" id="PTHR21700:SF3">
    <property type="entry name" value="TRANSTHYRETIN-LIKE PROTEIN 5"/>
    <property type="match status" value="1"/>
</dbReference>
<evidence type="ECO:0000256" key="4">
    <source>
        <dbReference type="ARBA" id="ARBA00022729"/>
    </source>
</evidence>
<proteinExistence type="inferred from homology"/>
<accession>A0A0N5AS17</accession>
<dbReference type="WBParaSite" id="SMUV_0000756501-mRNA-1">
    <property type="protein sequence ID" value="SMUV_0000756501-mRNA-1"/>
    <property type="gene ID" value="SMUV_0000756501"/>
</dbReference>
<feature type="chain" id="PRO_5005893368" evidence="5">
    <location>
        <begin position="20"/>
        <end position="143"/>
    </location>
</feature>
<dbReference type="GO" id="GO:0009986">
    <property type="term" value="C:cell surface"/>
    <property type="evidence" value="ECO:0007669"/>
    <property type="project" value="InterPro"/>
</dbReference>
<evidence type="ECO:0000256" key="2">
    <source>
        <dbReference type="ARBA" id="ARBA00010112"/>
    </source>
</evidence>
<protein>
    <submittedName>
        <fullName evidence="7">Transthyretin-like family protein</fullName>
    </submittedName>
</protein>
<feature type="signal peptide" evidence="5">
    <location>
        <begin position="1"/>
        <end position="19"/>
    </location>
</feature>
<evidence type="ECO:0000256" key="3">
    <source>
        <dbReference type="ARBA" id="ARBA00022525"/>
    </source>
</evidence>
<dbReference type="InterPro" id="IPR001534">
    <property type="entry name" value="Transthyretin-like"/>
</dbReference>
<dbReference type="PANTHER" id="PTHR21700">
    <property type="entry name" value="TRANSTHYRETIN-LIKE FAMILY PROTEIN-RELATED"/>
    <property type="match status" value="1"/>
</dbReference>
<dbReference type="Pfam" id="PF01060">
    <property type="entry name" value="TTR-52"/>
    <property type="match status" value="1"/>
</dbReference>
<evidence type="ECO:0000256" key="1">
    <source>
        <dbReference type="ARBA" id="ARBA00004613"/>
    </source>
</evidence>
<reference evidence="7" key="1">
    <citation type="submission" date="2017-02" db="UniProtKB">
        <authorList>
            <consortium name="WormBaseParasite"/>
        </authorList>
    </citation>
    <scope>IDENTIFICATION</scope>
</reference>
<evidence type="ECO:0000256" key="5">
    <source>
        <dbReference type="SAM" id="SignalP"/>
    </source>
</evidence>